<evidence type="ECO:0000256" key="1">
    <source>
        <dbReference type="ARBA" id="ARBA00010546"/>
    </source>
</evidence>
<dbReference type="InterPro" id="IPR056603">
    <property type="entry name" value="HTH_NPRL3"/>
</dbReference>
<dbReference type="GO" id="GO:0010508">
    <property type="term" value="P:positive regulation of autophagy"/>
    <property type="evidence" value="ECO:0007669"/>
    <property type="project" value="TreeGrafter"/>
</dbReference>
<dbReference type="Proteomes" id="UP000284842">
    <property type="component" value="Unassembled WGS sequence"/>
</dbReference>
<gene>
    <name evidence="5" type="ORF">CVT24_002171</name>
</gene>
<feature type="compositionally biased region" description="Acidic residues" evidence="3">
    <location>
        <begin position="488"/>
        <end position="507"/>
    </location>
</feature>
<comment type="function">
    <text evidence="2">Mediates inactivation of the TORC1 complex in response to amino acid starvation. Required for meiotic nuclear division.</text>
</comment>
<dbReference type="PANTHER" id="PTHR13153:SF5">
    <property type="entry name" value="GATOR COMPLEX PROTEIN NPRL3"/>
    <property type="match status" value="1"/>
</dbReference>
<reference evidence="5 6" key="1">
    <citation type="journal article" date="2018" name="Evol. Lett.">
        <title>Horizontal gene cluster transfer increased hallucinogenic mushroom diversity.</title>
        <authorList>
            <person name="Reynolds H.T."/>
            <person name="Vijayakumar V."/>
            <person name="Gluck-Thaler E."/>
            <person name="Korotkin H.B."/>
            <person name="Matheny P.B."/>
            <person name="Slot J.C."/>
        </authorList>
    </citation>
    <scope>NUCLEOTIDE SEQUENCE [LARGE SCALE GENOMIC DNA]</scope>
    <source>
        <strain evidence="5 6">2629</strain>
    </source>
</reference>
<feature type="region of interest" description="Disordered" evidence="3">
    <location>
        <begin position="426"/>
        <end position="450"/>
    </location>
</feature>
<evidence type="ECO:0000313" key="5">
    <source>
        <dbReference type="EMBL" id="PPR02600.1"/>
    </source>
</evidence>
<name>A0A409YHY3_9AGAR</name>
<dbReference type="FunCoup" id="A0A409YHY3">
    <property type="interactions" value="100"/>
</dbReference>
<keyword evidence="2" id="KW-0469">Meiosis</keyword>
<evidence type="ECO:0000256" key="3">
    <source>
        <dbReference type="SAM" id="MobiDB-lite"/>
    </source>
</evidence>
<dbReference type="GO" id="GO:0038202">
    <property type="term" value="P:TORC1 signaling"/>
    <property type="evidence" value="ECO:0007669"/>
    <property type="project" value="TreeGrafter"/>
</dbReference>
<dbReference type="STRING" id="181874.A0A409YHY3"/>
<sequence>MCHQKFELVVDDLAFVGHPICADPDGAWRFKPEKIKSVSRGRDGTHSISPRVDEPTTAHSCAAPADESPAPPKSQLHNFHFVLVLDLPDPSSSASGNLSKYFNILYEQIVFTLTAVLYQEQVLSNFVERECDALSALKETSISQGEAYSTYISRALETSSIALAMKSLFEAIKSSSVAYITINNLPLELQVPPYLDMLLHSQEGQETAFRDPFDDESLNWGQELSLGWKLPMMAPWKSLLLLDSDSEMDPHHILKGPHESAEDRTLAEGLLRFLETASVTLSLADMAISLDWDLETQVYPIVKWLVLHRRAKVVDRVHANLKTVFALPSKFNAPVSQLSAEFKESFSHPSIAPLPEILATVSAAASKQSDNHFFASVVKSKDLIPMYHEVVLWMLKRDLLLTFHLRIRIVATAELKMRVKVEREQKQAFKQSRADDNDTVSSQSHSSHSGFILSPKRAHRYVRRFSSNESDRSAISELDFGEPIVAPPDDDDESSEGSTETDVEDSGWDTSGEDLWPSMINDPGKATPMQRRWLSAMSDGKDPVIAKRFELINQYFDGKRSDDEILYRADISRKQLREVLHQYEEYVSRARFPDFG</sequence>
<keyword evidence="6" id="KW-1185">Reference proteome</keyword>
<dbReference type="InterPro" id="IPR005365">
    <property type="entry name" value="Npr3"/>
</dbReference>
<dbReference type="AlphaFoldDB" id="A0A409YHY3"/>
<proteinExistence type="inferred from homology"/>
<dbReference type="EMBL" id="NHTK01001158">
    <property type="protein sequence ID" value="PPR02600.1"/>
    <property type="molecule type" value="Genomic_DNA"/>
</dbReference>
<dbReference type="GO" id="GO:0005774">
    <property type="term" value="C:vacuolar membrane"/>
    <property type="evidence" value="ECO:0007669"/>
    <property type="project" value="UniProtKB-SubCell"/>
</dbReference>
<dbReference type="GO" id="GO:1904262">
    <property type="term" value="P:negative regulation of TORC1 signaling"/>
    <property type="evidence" value="ECO:0007669"/>
    <property type="project" value="TreeGrafter"/>
</dbReference>
<evidence type="ECO:0000256" key="2">
    <source>
        <dbReference type="RuleBase" id="RU368069"/>
    </source>
</evidence>
<dbReference type="Pfam" id="PF24064">
    <property type="entry name" value="HTH_NPRL3"/>
    <property type="match status" value="1"/>
</dbReference>
<keyword evidence="2" id="KW-0732">Signal</keyword>
<dbReference type="GO" id="GO:0051321">
    <property type="term" value="P:meiotic cell cycle"/>
    <property type="evidence" value="ECO:0007669"/>
    <property type="project" value="UniProtKB-UniRule"/>
</dbReference>
<evidence type="ECO:0000313" key="6">
    <source>
        <dbReference type="Proteomes" id="UP000284842"/>
    </source>
</evidence>
<feature type="compositionally biased region" description="Basic and acidic residues" evidence="3">
    <location>
        <begin position="39"/>
        <end position="56"/>
    </location>
</feature>
<feature type="domain" description="GATOR1 complex protein NPRL3 C-terminal HTH" evidence="4">
    <location>
        <begin position="527"/>
        <end position="587"/>
    </location>
</feature>
<organism evidence="5 6">
    <name type="scientific">Panaeolus cyanescens</name>
    <dbReference type="NCBI Taxonomy" id="181874"/>
    <lineage>
        <taxon>Eukaryota</taxon>
        <taxon>Fungi</taxon>
        <taxon>Dikarya</taxon>
        <taxon>Basidiomycota</taxon>
        <taxon>Agaricomycotina</taxon>
        <taxon>Agaricomycetes</taxon>
        <taxon>Agaricomycetidae</taxon>
        <taxon>Agaricales</taxon>
        <taxon>Agaricineae</taxon>
        <taxon>Galeropsidaceae</taxon>
        <taxon>Panaeolus</taxon>
    </lineage>
</organism>
<dbReference type="OrthoDB" id="18648at2759"/>
<protein>
    <recommendedName>
        <fullName evidence="2">Nitrogen permease regulator 3</fullName>
    </recommendedName>
    <alternativeName>
        <fullName evidence="2">Required for meiotic nuclear division protein 11</fullName>
    </alternativeName>
</protein>
<comment type="similarity">
    <text evidence="1 2">Belongs to the NPR3 family.</text>
</comment>
<feature type="compositionally biased region" description="Basic and acidic residues" evidence="3">
    <location>
        <begin position="426"/>
        <end position="436"/>
    </location>
</feature>
<dbReference type="Pfam" id="PF03666">
    <property type="entry name" value="NPR3"/>
    <property type="match status" value="1"/>
</dbReference>
<dbReference type="GO" id="GO:1990130">
    <property type="term" value="C:GATOR1 complex"/>
    <property type="evidence" value="ECO:0007669"/>
    <property type="project" value="TreeGrafter"/>
</dbReference>
<accession>A0A409YHY3</accession>
<dbReference type="InParanoid" id="A0A409YHY3"/>
<evidence type="ECO:0000259" key="4">
    <source>
        <dbReference type="Pfam" id="PF24064"/>
    </source>
</evidence>
<dbReference type="GO" id="GO:0034198">
    <property type="term" value="P:cellular response to amino acid starvation"/>
    <property type="evidence" value="ECO:0007669"/>
    <property type="project" value="TreeGrafter"/>
</dbReference>
<feature type="region of interest" description="Disordered" evidence="3">
    <location>
        <begin position="476"/>
        <end position="523"/>
    </location>
</feature>
<comment type="subcellular location">
    <subcellularLocation>
        <location evidence="2">Vacuole membrane</location>
        <topology evidence="2">Peripheral membrane protein</topology>
    </subcellularLocation>
</comment>
<dbReference type="PANTHER" id="PTHR13153">
    <property type="entry name" value="CGTHBA PROTEIN -14 GENE PROTEIN"/>
    <property type="match status" value="1"/>
</dbReference>
<feature type="region of interest" description="Disordered" evidence="3">
    <location>
        <begin position="39"/>
        <end position="72"/>
    </location>
</feature>
<comment type="caution">
    <text evidence="5">The sequence shown here is derived from an EMBL/GenBank/DDBJ whole genome shotgun (WGS) entry which is preliminary data.</text>
</comment>